<dbReference type="Gene3D" id="3.40.1090.10">
    <property type="entry name" value="Cytosolic phospholipase A2 catalytic domain"/>
    <property type="match status" value="2"/>
</dbReference>
<dbReference type="Pfam" id="PF01734">
    <property type="entry name" value="Patatin"/>
    <property type="match status" value="1"/>
</dbReference>
<evidence type="ECO:0000259" key="5">
    <source>
        <dbReference type="PROSITE" id="PS51635"/>
    </source>
</evidence>
<dbReference type="InterPro" id="IPR043864">
    <property type="entry name" value="Omp85-like_dom"/>
</dbReference>
<feature type="active site" description="Nucleophile" evidence="4">
    <location>
        <position position="62"/>
    </location>
</feature>
<feature type="short sequence motif" description="GXGXXG" evidence="4">
    <location>
        <begin position="33"/>
        <end position="38"/>
    </location>
</feature>
<feature type="active site" description="Proton acceptor" evidence="4">
    <location>
        <position position="206"/>
    </location>
</feature>
<feature type="domain" description="PNPLA" evidence="5">
    <location>
        <begin position="29"/>
        <end position="219"/>
    </location>
</feature>
<dbReference type="SUPFAM" id="SSF52151">
    <property type="entry name" value="FabD/lysophospholipase-like"/>
    <property type="match status" value="1"/>
</dbReference>
<comment type="caution">
    <text evidence="6">The sequence shown here is derived from an EMBL/GenBank/DDBJ whole genome shotgun (WGS) entry which is preliminary data.</text>
</comment>
<proteinExistence type="predicted"/>
<evidence type="ECO:0000256" key="2">
    <source>
        <dbReference type="ARBA" id="ARBA00022963"/>
    </source>
</evidence>
<keyword evidence="7" id="KW-1185">Reference proteome</keyword>
<feature type="short sequence motif" description="GXSXG" evidence="4">
    <location>
        <begin position="60"/>
        <end position="64"/>
    </location>
</feature>
<evidence type="ECO:0000256" key="1">
    <source>
        <dbReference type="ARBA" id="ARBA00022801"/>
    </source>
</evidence>
<accession>A0ABR7J4T6</accession>
<keyword evidence="3 4" id="KW-0443">Lipid metabolism</keyword>
<dbReference type="PANTHER" id="PTHR14226">
    <property type="entry name" value="NEUROPATHY TARGET ESTERASE/SWISS CHEESE D.MELANOGASTER"/>
    <property type="match status" value="1"/>
</dbReference>
<dbReference type="PROSITE" id="PS51635">
    <property type="entry name" value="PNPLA"/>
    <property type="match status" value="1"/>
</dbReference>
<name>A0ABR7J4T6_9FLAO</name>
<keyword evidence="2 4" id="KW-0442">Lipid degradation</keyword>
<evidence type="ECO:0000256" key="3">
    <source>
        <dbReference type="ARBA" id="ARBA00023098"/>
    </source>
</evidence>
<dbReference type="PANTHER" id="PTHR14226:SF29">
    <property type="entry name" value="NEUROPATHY TARGET ESTERASE SWS"/>
    <property type="match status" value="1"/>
</dbReference>
<keyword evidence="1 4" id="KW-0378">Hydrolase</keyword>
<reference evidence="6 7" key="1">
    <citation type="submission" date="2020-08" db="EMBL/GenBank/DDBJ databases">
        <title>Description of novel Flavobacterium F-380 isolate.</title>
        <authorList>
            <person name="Saticioglu I.B."/>
            <person name="Duman M."/>
            <person name="Altun S."/>
        </authorList>
    </citation>
    <scope>NUCLEOTIDE SEQUENCE [LARGE SCALE GENOMIC DNA]</scope>
    <source>
        <strain evidence="6 7">F-380</strain>
    </source>
</reference>
<dbReference type="CDD" id="cd07205">
    <property type="entry name" value="Pat_PNPLA6_PNPLA7_NTE1_like"/>
    <property type="match status" value="1"/>
</dbReference>
<dbReference type="InterPro" id="IPR002641">
    <property type="entry name" value="PNPLA_dom"/>
</dbReference>
<organism evidence="6 7">
    <name type="scientific">Flavobacterium kayseriense</name>
    <dbReference type="NCBI Taxonomy" id="2764714"/>
    <lineage>
        <taxon>Bacteria</taxon>
        <taxon>Pseudomonadati</taxon>
        <taxon>Bacteroidota</taxon>
        <taxon>Flavobacteriia</taxon>
        <taxon>Flavobacteriales</taxon>
        <taxon>Flavobacteriaceae</taxon>
        <taxon>Flavobacterium</taxon>
    </lineage>
</organism>
<dbReference type="InterPro" id="IPR050301">
    <property type="entry name" value="NTE"/>
</dbReference>
<gene>
    <name evidence="6" type="ORF">H8R23_02885</name>
</gene>
<sequence length="734" mass="82220">MKNITLSILAFLSCWISYSQEQNRPKVGLVLSGGGAKGFAHIGVLKVLEEAGVKIDYIGGTSMGSVIGGLYATGYNAAQIDSIFQSTNFDELINDFIPRSSKNFYEKRNDELYALVLPFNKFKVGIPEALSKGMYNFNLLSSVTRSVRYQRDFRNLPTPFLCIGTDIETGEQVVLNKGNLAQAIIASSAFPSLFSPIVIDGRLIVDGGVTNNYPIDEVRKLGADIIIGVDVQDDLLKRNSLKDATKILVQINNLNTIKKMKENIKRTDIYIKPDIRDYGVISFDKGKEIIKKGEDAAFAVYEKLKPLGEGAKRYEKPKLKLEVDSLQIDKINLGPLSNYTKEYVTGKLRFKPGTKIAYSQLIKGINNINATQNFSAIDYSLDERPDGKDNLNLNLVENPTQTYLKFGLHYDGLFKSAVLVNLTRKKTLFKNDIASLDIVLGDNFRYNFDYYIENGYNLSLGFKSQFNQFNRNVAKELSGLNSIDTSVNSINMDYSDFTNQLYFQSLFVQKFLLGAGIEYKDLRINSPTLDASGQFIEKSQYGSVFGYLKYDTLDNKYFPSKGLFFSGDIQSYLLSSNYTNNFNPFSIAKADFGVAATIFKHATIKIATEAGFTFGSDSVPYLNFVLGGYGFNTINNFRHFYGYDFLSLAGNSYIKSTLNFDYEIIKNNHLNFTANFANIGNDIYNSVDWISIPKYSGYAIGYGLETAIGPLEIKHSWSPETAKGYTWFSVGFVF</sequence>
<dbReference type="Proteomes" id="UP000629963">
    <property type="component" value="Unassembled WGS sequence"/>
</dbReference>
<evidence type="ECO:0000256" key="4">
    <source>
        <dbReference type="PROSITE-ProRule" id="PRU01161"/>
    </source>
</evidence>
<dbReference type="RefSeq" id="WP_187008918.1">
    <property type="nucleotide sequence ID" value="NZ_JACRUI010000001.1"/>
</dbReference>
<dbReference type="Pfam" id="PF19143">
    <property type="entry name" value="Omp85_2"/>
    <property type="match status" value="1"/>
</dbReference>
<dbReference type="InterPro" id="IPR016035">
    <property type="entry name" value="Acyl_Trfase/lysoPLipase"/>
</dbReference>
<feature type="short sequence motif" description="DGA/G" evidence="4">
    <location>
        <begin position="206"/>
        <end position="208"/>
    </location>
</feature>
<evidence type="ECO:0000313" key="7">
    <source>
        <dbReference type="Proteomes" id="UP000629963"/>
    </source>
</evidence>
<evidence type="ECO:0000313" key="6">
    <source>
        <dbReference type="EMBL" id="MBC5840339.1"/>
    </source>
</evidence>
<dbReference type="EMBL" id="JACRUJ010000001">
    <property type="protein sequence ID" value="MBC5840339.1"/>
    <property type="molecule type" value="Genomic_DNA"/>
</dbReference>
<protein>
    <submittedName>
        <fullName evidence="6">Patatin-like phospholipase family protein</fullName>
    </submittedName>
</protein>